<protein>
    <submittedName>
        <fullName evidence="2">Putative acetyltransferase</fullName>
    </submittedName>
</protein>
<dbReference type="Proteomes" id="UP000254879">
    <property type="component" value="Unassembled WGS sequence"/>
</dbReference>
<evidence type="ECO:0000259" key="1">
    <source>
        <dbReference type="PROSITE" id="PS51186"/>
    </source>
</evidence>
<gene>
    <name evidence="2" type="ORF">NCTC10815_00739</name>
</gene>
<reference evidence="2 3" key="1">
    <citation type="submission" date="2018-06" db="EMBL/GenBank/DDBJ databases">
        <authorList>
            <consortium name="Pathogen Informatics"/>
            <person name="Doyle S."/>
        </authorList>
    </citation>
    <scope>NUCLEOTIDE SEQUENCE [LARGE SCALE GENOMIC DNA]</scope>
    <source>
        <strain evidence="3">NCTC 10815</strain>
    </source>
</reference>
<accession>A0A378MC75</accession>
<evidence type="ECO:0000313" key="2">
    <source>
        <dbReference type="EMBL" id="STY43444.1"/>
    </source>
</evidence>
<dbReference type="InterPro" id="IPR000182">
    <property type="entry name" value="GNAT_dom"/>
</dbReference>
<organism evidence="2 3">
    <name type="scientific">Listeria grayi</name>
    <name type="common">Listeria murrayi</name>
    <dbReference type="NCBI Taxonomy" id="1641"/>
    <lineage>
        <taxon>Bacteria</taxon>
        <taxon>Bacillati</taxon>
        <taxon>Bacillota</taxon>
        <taxon>Bacilli</taxon>
        <taxon>Bacillales</taxon>
        <taxon>Listeriaceae</taxon>
        <taxon>Listeria</taxon>
    </lineage>
</organism>
<dbReference type="PANTHER" id="PTHR43617">
    <property type="entry name" value="L-AMINO ACID N-ACETYLTRANSFERASE"/>
    <property type="match status" value="1"/>
</dbReference>
<dbReference type="GO" id="GO:0016747">
    <property type="term" value="F:acyltransferase activity, transferring groups other than amino-acyl groups"/>
    <property type="evidence" value="ECO:0007669"/>
    <property type="project" value="InterPro"/>
</dbReference>
<dbReference type="CDD" id="cd04301">
    <property type="entry name" value="NAT_SF"/>
    <property type="match status" value="1"/>
</dbReference>
<feature type="domain" description="N-acetyltransferase" evidence="1">
    <location>
        <begin position="23"/>
        <end position="160"/>
    </location>
</feature>
<keyword evidence="2" id="KW-0808">Transferase</keyword>
<dbReference type="SUPFAM" id="SSF55729">
    <property type="entry name" value="Acyl-CoA N-acyltransferases (Nat)"/>
    <property type="match status" value="1"/>
</dbReference>
<dbReference type="InterPro" id="IPR050276">
    <property type="entry name" value="MshD_Acetyltransferase"/>
</dbReference>
<dbReference type="RefSeq" id="WP_115345651.1">
    <property type="nucleotide sequence ID" value="NZ_UGPG01000001.1"/>
</dbReference>
<dbReference type="InterPro" id="IPR016181">
    <property type="entry name" value="Acyl_CoA_acyltransferase"/>
</dbReference>
<dbReference type="Gene3D" id="3.40.630.30">
    <property type="match status" value="1"/>
</dbReference>
<dbReference type="Pfam" id="PF13673">
    <property type="entry name" value="Acetyltransf_10"/>
    <property type="match status" value="1"/>
</dbReference>
<proteinExistence type="predicted"/>
<dbReference type="EMBL" id="UGPG01000001">
    <property type="protein sequence ID" value="STY43444.1"/>
    <property type="molecule type" value="Genomic_DNA"/>
</dbReference>
<evidence type="ECO:0000313" key="3">
    <source>
        <dbReference type="Proteomes" id="UP000254879"/>
    </source>
</evidence>
<name>A0A378MC75_LISGR</name>
<dbReference type="AlphaFoldDB" id="A0A378MC75"/>
<dbReference type="PROSITE" id="PS51186">
    <property type="entry name" value="GNAT"/>
    <property type="match status" value="1"/>
</dbReference>
<sequence length="160" mass="18664">MQGDKNKTSNYERRGQYNRSSSKKVWEHTYIPIIGKAQVDYMLDKFQSAAVVWESIEAGIYDYRLAYIEDQLVGYLAFQQKEAEIFISKLYVDPDRQKQGIAKRLFAEVSDQPIIRLTVNKYNTVAIQVYEHIGFEKEEAVVAEIGNGYVMDDYVMVRRQ</sequence>